<name>A0AAQ3SZB7_PASNO</name>
<dbReference type="Pfam" id="PF13966">
    <property type="entry name" value="zf-RVT"/>
    <property type="match status" value="1"/>
</dbReference>
<sequence>MARLVTNFHKSSVIPIRCNGIDLSSVLESIPARRATFPTKYLGLPLSNSRLQKVDFQFLIDKILGKLNTWNGRNLTADGRLTLVKSVITSQAVYLLSSLRVPKDLMKCVDAKRRHFLWAGMERLTGGKCKVNWIRSARPKACGGLGILHLARFARALRLRWLWQEWSSHSSASSPSDSNCTTTDRLLFAAATTLTVGDGARASFWNSPWLRGLSPRDIAPHVFHISKRKNRTLKEALCDGLWIRDLNLHHREFSATHLMEFCRLWSEVNQQQLRPNVCDSISWKFSEDGQYSARSAYQAQFIGSMSTDFERLIWRVWAPPKCKFFSWLAIQDRIWTADRLARRGWPHIPLCALCRSTQESGIHLFADCRFVKRIWREVALWTASENLLPSSWGHYDSICLWWTDLADAMSRNKKGVRSLIILVIWEIWRERNAKIFDHREACVQQVLNVIKGAAALWSAAGAKHLGGLIRRE</sequence>
<keyword evidence="3" id="KW-1185">Reference proteome</keyword>
<dbReference type="PANTHER" id="PTHR33116">
    <property type="entry name" value="REVERSE TRANSCRIPTASE ZINC-BINDING DOMAIN-CONTAINING PROTEIN-RELATED-RELATED"/>
    <property type="match status" value="1"/>
</dbReference>
<dbReference type="PANTHER" id="PTHR33116:SF87">
    <property type="entry name" value="OS01G0158850 PROTEIN"/>
    <property type="match status" value="1"/>
</dbReference>
<gene>
    <name evidence="2" type="ORF">U9M48_012137</name>
</gene>
<evidence type="ECO:0000259" key="1">
    <source>
        <dbReference type="Pfam" id="PF13966"/>
    </source>
</evidence>
<dbReference type="AlphaFoldDB" id="A0AAQ3SZB7"/>
<evidence type="ECO:0000313" key="3">
    <source>
        <dbReference type="Proteomes" id="UP001341281"/>
    </source>
</evidence>
<feature type="domain" description="Reverse transcriptase zinc-binding" evidence="1">
    <location>
        <begin position="291"/>
        <end position="375"/>
    </location>
</feature>
<proteinExistence type="predicted"/>
<reference evidence="2 3" key="1">
    <citation type="submission" date="2024-02" db="EMBL/GenBank/DDBJ databases">
        <title>High-quality chromosome-scale genome assembly of Pensacola bahiagrass (Paspalum notatum Flugge var. saurae).</title>
        <authorList>
            <person name="Vega J.M."/>
            <person name="Podio M."/>
            <person name="Orjuela J."/>
            <person name="Siena L.A."/>
            <person name="Pessino S.C."/>
            <person name="Combes M.C."/>
            <person name="Mariac C."/>
            <person name="Albertini E."/>
            <person name="Pupilli F."/>
            <person name="Ortiz J.P.A."/>
            <person name="Leblanc O."/>
        </authorList>
    </citation>
    <scope>NUCLEOTIDE SEQUENCE [LARGE SCALE GENOMIC DNA]</scope>
    <source>
        <strain evidence="2">R1</strain>
        <tissue evidence="2">Leaf</tissue>
    </source>
</reference>
<evidence type="ECO:0000313" key="2">
    <source>
        <dbReference type="EMBL" id="WVZ62379.1"/>
    </source>
</evidence>
<dbReference type="Proteomes" id="UP001341281">
    <property type="component" value="Chromosome 03"/>
</dbReference>
<protein>
    <recommendedName>
        <fullName evidence="1">Reverse transcriptase zinc-binding domain-containing protein</fullName>
    </recommendedName>
</protein>
<dbReference type="EMBL" id="CP144747">
    <property type="protein sequence ID" value="WVZ62379.1"/>
    <property type="molecule type" value="Genomic_DNA"/>
</dbReference>
<dbReference type="InterPro" id="IPR026960">
    <property type="entry name" value="RVT-Znf"/>
</dbReference>
<accession>A0AAQ3SZB7</accession>
<organism evidence="2 3">
    <name type="scientific">Paspalum notatum var. saurae</name>
    <dbReference type="NCBI Taxonomy" id="547442"/>
    <lineage>
        <taxon>Eukaryota</taxon>
        <taxon>Viridiplantae</taxon>
        <taxon>Streptophyta</taxon>
        <taxon>Embryophyta</taxon>
        <taxon>Tracheophyta</taxon>
        <taxon>Spermatophyta</taxon>
        <taxon>Magnoliopsida</taxon>
        <taxon>Liliopsida</taxon>
        <taxon>Poales</taxon>
        <taxon>Poaceae</taxon>
        <taxon>PACMAD clade</taxon>
        <taxon>Panicoideae</taxon>
        <taxon>Andropogonodae</taxon>
        <taxon>Paspaleae</taxon>
        <taxon>Paspalinae</taxon>
        <taxon>Paspalum</taxon>
    </lineage>
</organism>